<dbReference type="GO" id="GO:0016491">
    <property type="term" value="F:oxidoreductase activity"/>
    <property type="evidence" value="ECO:0007669"/>
    <property type="project" value="InterPro"/>
</dbReference>
<evidence type="ECO:0000313" key="5">
    <source>
        <dbReference type="EMBL" id="TWU41176.1"/>
    </source>
</evidence>
<evidence type="ECO:0000256" key="2">
    <source>
        <dbReference type="SAM" id="MobiDB-lite"/>
    </source>
</evidence>
<dbReference type="OrthoDB" id="288837at2"/>
<dbReference type="InterPro" id="IPR017937">
    <property type="entry name" value="Thioredoxin_CS"/>
</dbReference>
<reference evidence="5 6" key="1">
    <citation type="submission" date="2019-02" db="EMBL/GenBank/DDBJ databases">
        <title>Deep-cultivation of Planctomycetes and their phenomic and genomic characterization uncovers novel biology.</title>
        <authorList>
            <person name="Wiegand S."/>
            <person name="Jogler M."/>
            <person name="Boedeker C."/>
            <person name="Pinto D."/>
            <person name="Vollmers J."/>
            <person name="Rivas-Marin E."/>
            <person name="Kohn T."/>
            <person name="Peeters S.H."/>
            <person name="Heuer A."/>
            <person name="Rast P."/>
            <person name="Oberbeckmann S."/>
            <person name="Bunk B."/>
            <person name="Jeske O."/>
            <person name="Meyerdierks A."/>
            <person name="Storesund J.E."/>
            <person name="Kallscheuer N."/>
            <person name="Luecker S."/>
            <person name="Lage O.M."/>
            <person name="Pohl T."/>
            <person name="Merkel B.J."/>
            <person name="Hornburger P."/>
            <person name="Mueller R.-W."/>
            <person name="Bruemmer F."/>
            <person name="Labrenz M."/>
            <person name="Spormann A.M."/>
            <person name="Op Den Camp H."/>
            <person name="Overmann J."/>
            <person name="Amann R."/>
            <person name="Jetten M.S.M."/>
            <person name="Mascher T."/>
            <person name="Medema M.H."/>
            <person name="Devos D.P."/>
            <person name="Kaster A.-K."/>
            <person name="Ovreas L."/>
            <person name="Rohde M."/>
            <person name="Galperin M.Y."/>
            <person name="Jogler C."/>
        </authorList>
    </citation>
    <scope>NUCLEOTIDE SEQUENCE [LARGE SCALE GENOMIC DNA]</scope>
    <source>
        <strain evidence="5 6">Q31b</strain>
    </source>
</reference>
<feature type="transmembrane region" description="Helical" evidence="3">
    <location>
        <begin position="27"/>
        <end position="44"/>
    </location>
</feature>
<organism evidence="5 6">
    <name type="scientific">Novipirellula aureliae</name>
    <dbReference type="NCBI Taxonomy" id="2527966"/>
    <lineage>
        <taxon>Bacteria</taxon>
        <taxon>Pseudomonadati</taxon>
        <taxon>Planctomycetota</taxon>
        <taxon>Planctomycetia</taxon>
        <taxon>Pirellulales</taxon>
        <taxon>Pirellulaceae</taxon>
        <taxon>Novipirellula</taxon>
    </lineage>
</organism>
<sequence length="223" mass="24231">MTSKKDLATPSSDRSTGKSPSNERPLGWIWLLPVLVILGIMLFGRNQGLDDSAIGKPAPKIELIRLSTSPTIEMSNGGSMDISNRELDQLPSDCVALVHFWGTWCGPCRMEYPHLSEMVESLGSNPKFQFLSISCESGSHETFSGLAEKTEDYLNQIGASTHVYADPNGATRKSAADRLGQPAMAYPTTILVDESGIIREVWQGYGANAVHEMEVCVKELLGG</sequence>
<dbReference type="PROSITE" id="PS00194">
    <property type="entry name" value="THIOREDOXIN_1"/>
    <property type="match status" value="1"/>
</dbReference>
<keyword evidence="1" id="KW-0676">Redox-active center</keyword>
<feature type="region of interest" description="Disordered" evidence="2">
    <location>
        <begin position="1"/>
        <end position="22"/>
    </location>
</feature>
<dbReference type="PANTHER" id="PTHR42852">
    <property type="entry name" value="THIOL:DISULFIDE INTERCHANGE PROTEIN DSBE"/>
    <property type="match status" value="1"/>
</dbReference>
<keyword evidence="3" id="KW-0472">Membrane</keyword>
<dbReference type="InterPro" id="IPR000866">
    <property type="entry name" value="AhpC/TSA"/>
</dbReference>
<accession>A0A5C6E1D0</accession>
<comment type="caution">
    <text evidence="5">The sequence shown here is derived from an EMBL/GenBank/DDBJ whole genome shotgun (WGS) entry which is preliminary data.</text>
</comment>
<dbReference type="SUPFAM" id="SSF52833">
    <property type="entry name" value="Thioredoxin-like"/>
    <property type="match status" value="1"/>
</dbReference>
<dbReference type="GO" id="GO:0016209">
    <property type="term" value="F:antioxidant activity"/>
    <property type="evidence" value="ECO:0007669"/>
    <property type="project" value="InterPro"/>
</dbReference>
<dbReference type="PROSITE" id="PS51352">
    <property type="entry name" value="THIOREDOXIN_2"/>
    <property type="match status" value="1"/>
</dbReference>
<protein>
    <submittedName>
        <fullName evidence="5">Thiol:disulfide interchange protein TlpA</fullName>
    </submittedName>
</protein>
<dbReference type="RefSeq" id="WP_146600041.1">
    <property type="nucleotide sequence ID" value="NZ_SJPY01000004.1"/>
</dbReference>
<dbReference type="CDD" id="cd02966">
    <property type="entry name" value="TlpA_like_family"/>
    <property type="match status" value="1"/>
</dbReference>
<dbReference type="InterPro" id="IPR036249">
    <property type="entry name" value="Thioredoxin-like_sf"/>
</dbReference>
<dbReference type="AlphaFoldDB" id="A0A5C6E1D0"/>
<dbReference type="PANTHER" id="PTHR42852:SF17">
    <property type="entry name" value="THIOREDOXIN-LIKE PROTEIN HI_1115"/>
    <property type="match status" value="1"/>
</dbReference>
<keyword evidence="3" id="KW-1133">Transmembrane helix</keyword>
<evidence type="ECO:0000313" key="6">
    <source>
        <dbReference type="Proteomes" id="UP000315471"/>
    </source>
</evidence>
<dbReference type="InterPro" id="IPR013766">
    <property type="entry name" value="Thioredoxin_domain"/>
</dbReference>
<dbReference type="EMBL" id="SJPY01000004">
    <property type="protein sequence ID" value="TWU41176.1"/>
    <property type="molecule type" value="Genomic_DNA"/>
</dbReference>
<evidence type="ECO:0000259" key="4">
    <source>
        <dbReference type="PROSITE" id="PS51352"/>
    </source>
</evidence>
<name>A0A5C6E1D0_9BACT</name>
<evidence type="ECO:0000256" key="1">
    <source>
        <dbReference type="ARBA" id="ARBA00023284"/>
    </source>
</evidence>
<dbReference type="Proteomes" id="UP000315471">
    <property type="component" value="Unassembled WGS sequence"/>
</dbReference>
<dbReference type="Gene3D" id="3.40.30.10">
    <property type="entry name" value="Glutaredoxin"/>
    <property type="match status" value="1"/>
</dbReference>
<keyword evidence="3" id="KW-0812">Transmembrane</keyword>
<dbReference type="InterPro" id="IPR050553">
    <property type="entry name" value="Thioredoxin_ResA/DsbE_sf"/>
</dbReference>
<feature type="domain" description="Thioredoxin" evidence="4">
    <location>
        <begin position="52"/>
        <end position="222"/>
    </location>
</feature>
<feature type="compositionally biased region" description="Polar residues" evidence="2">
    <location>
        <begin position="8"/>
        <end position="22"/>
    </location>
</feature>
<evidence type="ECO:0000256" key="3">
    <source>
        <dbReference type="SAM" id="Phobius"/>
    </source>
</evidence>
<keyword evidence="6" id="KW-1185">Reference proteome</keyword>
<dbReference type="Pfam" id="PF00578">
    <property type="entry name" value="AhpC-TSA"/>
    <property type="match status" value="1"/>
</dbReference>
<gene>
    <name evidence="5" type="primary">tlpA_2</name>
    <name evidence="5" type="ORF">Q31b_26150</name>
</gene>
<proteinExistence type="predicted"/>